<dbReference type="OrthoDB" id="8062037at2759"/>
<dbReference type="PROSITE" id="PS50023">
    <property type="entry name" value="LIM_DOMAIN_2"/>
    <property type="match status" value="1"/>
</dbReference>
<keyword evidence="2 3" id="KW-0862">Zinc</keyword>
<dbReference type="InterPro" id="IPR001781">
    <property type="entry name" value="Znf_LIM"/>
</dbReference>
<keyword evidence="3" id="KW-0440">LIM domain</keyword>
<dbReference type="AlphaFoldDB" id="N1JDU9"/>
<evidence type="ECO:0000256" key="2">
    <source>
        <dbReference type="ARBA" id="ARBA00022833"/>
    </source>
</evidence>
<feature type="domain" description="LIM zinc-binding" evidence="4">
    <location>
        <begin position="51"/>
        <end position="117"/>
    </location>
</feature>
<gene>
    <name evidence="5" type="ORF">BGHDH14_bgh04675</name>
</gene>
<evidence type="ECO:0000313" key="5">
    <source>
        <dbReference type="EMBL" id="CCU80360.1"/>
    </source>
</evidence>
<dbReference type="GO" id="GO:0030695">
    <property type="term" value="F:GTPase regulator activity"/>
    <property type="evidence" value="ECO:0007669"/>
    <property type="project" value="UniProtKB-ARBA"/>
</dbReference>
<dbReference type="PROSITE" id="PS00478">
    <property type="entry name" value="LIM_DOMAIN_1"/>
    <property type="match status" value="1"/>
</dbReference>
<dbReference type="EMBL" id="CAUH01004631">
    <property type="protein sequence ID" value="CCU80360.1"/>
    <property type="molecule type" value="Genomic_DNA"/>
</dbReference>
<dbReference type="InParanoid" id="N1JDU9"/>
<evidence type="ECO:0000256" key="1">
    <source>
        <dbReference type="ARBA" id="ARBA00022723"/>
    </source>
</evidence>
<sequence>MQASRDVTAPYHTLFCTLCRLQQALYVQPKAPGRLERKVCESCLRSTLDLSICWACGEYVMQSDEVVSLGLCFWHSGCFGCLLCGARLVIPGPERRERVELERIPHCKRCEVEIEEARQNKKLRKSYADFSKADERFGPNRTDMFELCGHENFESNATSTWSECKDVAFGPFTNDDNHVSCFLSIVQTLRAKFIFRQTIN</sequence>
<keyword evidence="1 3" id="KW-0479">Metal-binding</keyword>
<evidence type="ECO:0000256" key="3">
    <source>
        <dbReference type="PROSITE-ProRule" id="PRU00125"/>
    </source>
</evidence>
<dbReference type="STRING" id="546991.N1JDU9"/>
<protein>
    <recommendedName>
        <fullName evidence="4">LIM zinc-binding domain-containing protein</fullName>
    </recommendedName>
</protein>
<comment type="caution">
    <text evidence="5">The sequence shown here is derived from an EMBL/GenBank/DDBJ whole genome shotgun (WGS) entry which is preliminary data.</text>
</comment>
<organism evidence="5 6">
    <name type="scientific">Blumeria graminis f. sp. hordei (strain DH14)</name>
    <name type="common">Barley powdery mildew</name>
    <name type="synonym">Oidium monilioides f. sp. hordei</name>
    <dbReference type="NCBI Taxonomy" id="546991"/>
    <lineage>
        <taxon>Eukaryota</taxon>
        <taxon>Fungi</taxon>
        <taxon>Dikarya</taxon>
        <taxon>Ascomycota</taxon>
        <taxon>Pezizomycotina</taxon>
        <taxon>Leotiomycetes</taxon>
        <taxon>Erysiphales</taxon>
        <taxon>Erysiphaceae</taxon>
        <taxon>Blumeria</taxon>
        <taxon>Blumeria hordei</taxon>
    </lineage>
</organism>
<dbReference type="eggNOG" id="ENOG502TDX0">
    <property type="taxonomic scope" value="Eukaryota"/>
</dbReference>
<reference evidence="5 6" key="1">
    <citation type="journal article" date="2010" name="Science">
        <title>Genome expansion and gene loss in powdery mildew fungi reveal tradeoffs in extreme parasitism.</title>
        <authorList>
            <person name="Spanu P.D."/>
            <person name="Abbott J.C."/>
            <person name="Amselem J."/>
            <person name="Burgis T.A."/>
            <person name="Soanes D.M."/>
            <person name="Stueber K."/>
            <person name="Ver Loren van Themaat E."/>
            <person name="Brown J.K.M."/>
            <person name="Butcher S.A."/>
            <person name="Gurr S.J."/>
            <person name="Lebrun M.-H."/>
            <person name="Ridout C.J."/>
            <person name="Schulze-Lefert P."/>
            <person name="Talbot N.J."/>
            <person name="Ahmadinejad N."/>
            <person name="Ametz C."/>
            <person name="Barton G.R."/>
            <person name="Benjdia M."/>
            <person name="Bidzinski P."/>
            <person name="Bindschedler L.V."/>
            <person name="Both M."/>
            <person name="Brewer M.T."/>
            <person name="Cadle-Davidson L."/>
            <person name="Cadle-Davidson M.M."/>
            <person name="Collemare J."/>
            <person name="Cramer R."/>
            <person name="Frenkel O."/>
            <person name="Godfrey D."/>
            <person name="Harriman J."/>
            <person name="Hoede C."/>
            <person name="King B.C."/>
            <person name="Klages S."/>
            <person name="Kleemann J."/>
            <person name="Knoll D."/>
            <person name="Koti P.S."/>
            <person name="Kreplak J."/>
            <person name="Lopez-Ruiz F.J."/>
            <person name="Lu X."/>
            <person name="Maekawa T."/>
            <person name="Mahanil S."/>
            <person name="Micali C."/>
            <person name="Milgroom M.G."/>
            <person name="Montana G."/>
            <person name="Noir S."/>
            <person name="O'Connell R.J."/>
            <person name="Oberhaensli S."/>
            <person name="Parlange F."/>
            <person name="Pedersen C."/>
            <person name="Quesneville H."/>
            <person name="Reinhardt R."/>
            <person name="Rott M."/>
            <person name="Sacristan S."/>
            <person name="Schmidt S.M."/>
            <person name="Schoen M."/>
            <person name="Skamnioti P."/>
            <person name="Sommer H."/>
            <person name="Stephens A."/>
            <person name="Takahara H."/>
            <person name="Thordal-Christensen H."/>
            <person name="Vigouroux M."/>
            <person name="Wessling R."/>
            <person name="Wicker T."/>
            <person name="Panstruga R."/>
        </authorList>
    </citation>
    <scope>NUCLEOTIDE SEQUENCE [LARGE SCALE GENOMIC DNA]</scope>
    <source>
        <strain evidence="5">DH14</strain>
    </source>
</reference>
<name>N1JDU9_BLUG1</name>
<accession>N1JDU9</accession>
<keyword evidence="6" id="KW-1185">Reference proteome</keyword>
<dbReference type="GO" id="GO:0046872">
    <property type="term" value="F:metal ion binding"/>
    <property type="evidence" value="ECO:0007669"/>
    <property type="project" value="UniProtKB-KW"/>
</dbReference>
<proteinExistence type="predicted"/>
<dbReference type="Proteomes" id="UP000015441">
    <property type="component" value="Unassembled WGS sequence"/>
</dbReference>
<evidence type="ECO:0000259" key="4">
    <source>
        <dbReference type="PROSITE" id="PS50023"/>
    </source>
</evidence>
<evidence type="ECO:0000313" key="6">
    <source>
        <dbReference type="Proteomes" id="UP000015441"/>
    </source>
</evidence>
<dbReference type="Gene3D" id="2.10.110.10">
    <property type="entry name" value="Cysteine Rich Protein"/>
    <property type="match status" value="1"/>
</dbReference>
<dbReference type="HOGENOM" id="CLU_1366032_0_0_1"/>